<dbReference type="InterPro" id="IPR039421">
    <property type="entry name" value="Type_1_exporter"/>
</dbReference>
<dbReference type="Proteomes" id="UP000005147">
    <property type="component" value="Unassembled WGS sequence"/>
</dbReference>
<evidence type="ECO:0000256" key="6">
    <source>
        <dbReference type="ARBA" id="ARBA00023136"/>
    </source>
</evidence>
<organism evidence="10 11">
    <name type="scientific">Falseniella ignava CCUG 37419</name>
    <dbReference type="NCBI Taxonomy" id="883112"/>
    <lineage>
        <taxon>Bacteria</taxon>
        <taxon>Bacillati</taxon>
        <taxon>Bacillota</taxon>
        <taxon>Bacilli</taxon>
        <taxon>Lactobacillales</taxon>
        <taxon>Aerococcaceae</taxon>
        <taxon>Falseniella</taxon>
    </lineage>
</organism>
<accession>K1LPQ4</accession>
<reference evidence="10 11" key="1">
    <citation type="submission" date="2012-07" db="EMBL/GenBank/DDBJ databases">
        <title>The Genome Sequence of Facklamia ignava CCUG 37419.</title>
        <authorList>
            <consortium name="The Broad Institute Genome Sequencing Platform"/>
            <person name="Earl A."/>
            <person name="Ward D."/>
            <person name="Feldgarden M."/>
            <person name="Gevers D."/>
            <person name="Huys G."/>
            <person name="Walker B."/>
            <person name="Young S.K."/>
            <person name="Zeng Q."/>
            <person name="Gargeya S."/>
            <person name="Fitzgerald M."/>
            <person name="Haas B."/>
            <person name="Abouelleil A."/>
            <person name="Alvarado L."/>
            <person name="Arachchi H.M."/>
            <person name="Berlin A.M."/>
            <person name="Chapman S.B."/>
            <person name="Goldberg J."/>
            <person name="Griggs A."/>
            <person name="Gujja S."/>
            <person name="Hansen M."/>
            <person name="Howarth C."/>
            <person name="Imamovic A."/>
            <person name="Larimer J."/>
            <person name="McCowen C."/>
            <person name="Montmayeur A."/>
            <person name="Murphy C."/>
            <person name="Neiman D."/>
            <person name="Pearson M."/>
            <person name="Priest M."/>
            <person name="Roberts A."/>
            <person name="Saif S."/>
            <person name="Shea T."/>
            <person name="Sisk P."/>
            <person name="Sykes S."/>
            <person name="Wortman J."/>
            <person name="Nusbaum C."/>
            <person name="Birren B."/>
        </authorList>
    </citation>
    <scope>NUCLEOTIDE SEQUENCE [LARGE SCALE GENOMIC DNA]</scope>
    <source>
        <strain evidence="10 11">CCUG 37419</strain>
    </source>
</reference>
<name>K1LPQ4_9LACT</name>
<protein>
    <recommendedName>
        <fullName evidence="12">ABC transporter domain-containing protein</fullName>
    </recommendedName>
</protein>
<evidence type="ECO:0000259" key="9">
    <source>
        <dbReference type="PROSITE" id="PS50929"/>
    </source>
</evidence>
<dbReference type="GO" id="GO:0016887">
    <property type="term" value="F:ATP hydrolysis activity"/>
    <property type="evidence" value="ECO:0007669"/>
    <property type="project" value="InterPro"/>
</dbReference>
<dbReference type="InterPro" id="IPR027417">
    <property type="entry name" value="P-loop_NTPase"/>
</dbReference>
<evidence type="ECO:0000256" key="2">
    <source>
        <dbReference type="ARBA" id="ARBA00022692"/>
    </source>
</evidence>
<proteinExistence type="predicted"/>
<comment type="subcellular location">
    <subcellularLocation>
        <location evidence="1">Cell membrane</location>
        <topology evidence="1">Multi-pass membrane protein</topology>
    </subcellularLocation>
</comment>
<dbReference type="PROSITE" id="PS50893">
    <property type="entry name" value="ABC_TRANSPORTER_2"/>
    <property type="match status" value="1"/>
</dbReference>
<dbReference type="PANTHER" id="PTHR43394:SF1">
    <property type="entry name" value="ATP-BINDING CASSETTE SUB-FAMILY B MEMBER 10, MITOCHONDRIAL"/>
    <property type="match status" value="1"/>
</dbReference>
<keyword evidence="6 7" id="KW-0472">Membrane</keyword>
<dbReference type="PATRIC" id="fig|883112.3.peg.1264"/>
<feature type="domain" description="ABC transmembrane type-1" evidence="9">
    <location>
        <begin position="34"/>
        <end position="310"/>
    </location>
</feature>
<keyword evidence="2 7" id="KW-0812">Transmembrane</keyword>
<evidence type="ECO:0000313" key="11">
    <source>
        <dbReference type="Proteomes" id="UP000005147"/>
    </source>
</evidence>
<dbReference type="GO" id="GO:0015421">
    <property type="term" value="F:ABC-type oligopeptide transporter activity"/>
    <property type="evidence" value="ECO:0007669"/>
    <property type="project" value="TreeGrafter"/>
</dbReference>
<sequence>MTKLKTSVIKHLNVIKFIFFIDKVYFFFNLYVNLLSGLLPFVNVYLTRSILNNIHTVDISLFKSHLSKYLIFLIFQMLFIKLTSILGFKIRNKFIFLLDSIILSKSKHIDLEDYENSAIYNTIRQIFDQSDKSVANYFEDFLNVIKSFLIFITNSYFLFELNAYLIVLIISFSILKSIVNLIIGNKSFELYKLKTPNEREKWYYKFIYQNENTYREIKSNNAFNFFIKKYKIAFNKVFKLEYNLLLSTVKLEFIPDLLDIFSAIALLVMIYLNFDYLKISFGSIISYTQSFQNIKSSVETLFYVCSSLSTKYLYVSIIIEFLNKFNDNHDDVKNMLYQIDSIETIEIENLSFQRNDKFILDKISYKFERGNHYLIVGANGSGKTSLAKILSGLYKNIEGNIIINGRIVDPSNFSVFRNKINVLFQDSVQFELTLRENLIFDKAINDKKIKSEIYKISPNLLSLFDFNDRIGFWFDYGKQPSGGEWQKIAFIRSVLNPSDVYIFDEPTNYLDGVSKEKIHAYINNLSVSSIVIHISHDYNYIMNFNGIILMLNNGKIVKSGSYNELEKDPIFRKLILGGSYE</sequence>
<evidence type="ECO:0000256" key="4">
    <source>
        <dbReference type="ARBA" id="ARBA00022840"/>
    </source>
</evidence>
<evidence type="ECO:0000256" key="7">
    <source>
        <dbReference type="SAM" id="Phobius"/>
    </source>
</evidence>
<dbReference type="GO" id="GO:0005886">
    <property type="term" value="C:plasma membrane"/>
    <property type="evidence" value="ECO:0007669"/>
    <property type="project" value="UniProtKB-SubCell"/>
</dbReference>
<dbReference type="SMART" id="SM00382">
    <property type="entry name" value="AAA"/>
    <property type="match status" value="1"/>
</dbReference>
<dbReference type="STRING" id="883112.HMPREF9707_01269"/>
<dbReference type="CDD" id="cd03228">
    <property type="entry name" value="ABCC_MRP_Like"/>
    <property type="match status" value="1"/>
</dbReference>
<dbReference type="InterPro" id="IPR003593">
    <property type="entry name" value="AAA+_ATPase"/>
</dbReference>
<dbReference type="InterPro" id="IPR003439">
    <property type="entry name" value="ABC_transporter-like_ATP-bd"/>
</dbReference>
<dbReference type="PROSITE" id="PS50929">
    <property type="entry name" value="ABC_TM1F"/>
    <property type="match status" value="1"/>
</dbReference>
<dbReference type="SUPFAM" id="SSF90123">
    <property type="entry name" value="ABC transporter transmembrane region"/>
    <property type="match status" value="1"/>
</dbReference>
<evidence type="ECO:0000256" key="1">
    <source>
        <dbReference type="ARBA" id="ARBA00004651"/>
    </source>
</evidence>
<dbReference type="SUPFAM" id="SSF52540">
    <property type="entry name" value="P-loop containing nucleoside triphosphate hydrolases"/>
    <property type="match status" value="1"/>
</dbReference>
<comment type="caution">
    <text evidence="10">The sequence shown here is derived from an EMBL/GenBank/DDBJ whole genome shotgun (WGS) entry which is preliminary data.</text>
</comment>
<evidence type="ECO:0000313" key="10">
    <source>
        <dbReference type="EMBL" id="EKB54092.1"/>
    </source>
</evidence>
<dbReference type="HOGENOM" id="CLU_000604_84_3_9"/>
<keyword evidence="4" id="KW-0067">ATP-binding</keyword>
<feature type="domain" description="ABC transporter" evidence="8">
    <location>
        <begin position="345"/>
        <end position="578"/>
    </location>
</feature>
<keyword evidence="5 7" id="KW-1133">Transmembrane helix</keyword>
<feature type="transmembrane region" description="Helical" evidence="7">
    <location>
        <begin position="24"/>
        <end position="46"/>
    </location>
</feature>
<evidence type="ECO:0000256" key="3">
    <source>
        <dbReference type="ARBA" id="ARBA00022741"/>
    </source>
</evidence>
<feature type="transmembrane region" description="Helical" evidence="7">
    <location>
        <begin position="66"/>
        <end position="88"/>
    </location>
</feature>
<feature type="transmembrane region" description="Helical" evidence="7">
    <location>
        <begin position="165"/>
        <end position="184"/>
    </location>
</feature>
<evidence type="ECO:0000259" key="8">
    <source>
        <dbReference type="PROSITE" id="PS50893"/>
    </source>
</evidence>
<dbReference type="Pfam" id="PF00005">
    <property type="entry name" value="ABC_tran"/>
    <property type="match status" value="1"/>
</dbReference>
<dbReference type="GO" id="GO:0005524">
    <property type="term" value="F:ATP binding"/>
    <property type="evidence" value="ECO:0007669"/>
    <property type="project" value="UniProtKB-KW"/>
</dbReference>
<evidence type="ECO:0008006" key="12">
    <source>
        <dbReference type="Google" id="ProtNLM"/>
    </source>
</evidence>
<dbReference type="EMBL" id="AGZE01000034">
    <property type="protein sequence ID" value="EKB54092.1"/>
    <property type="molecule type" value="Genomic_DNA"/>
</dbReference>
<evidence type="ECO:0000256" key="5">
    <source>
        <dbReference type="ARBA" id="ARBA00022989"/>
    </source>
</evidence>
<dbReference type="AlphaFoldDB" id="K1LPQ4"/>
<dbReference type="eggNOG" id="COG1132">
    <property type="taxonomic scope" value="Bacteria"/>
</dbReference>
<dbReference type="InterPro" id="IPR036640">
    <property type="entry name" value="ABC1_TM_sf"/>
</dbReference>
<dbReference type="Gene3D" id="1.20.1560.10">
    <property type="entry name" value="ABC transporter type 1, transmembrane domain"/>
    <property type="match status" value="1"/>
</dbReference>
<dbReference type="Gene3D" id="3.40.50.300">
    <property type="entry name" value="P-loop containing nucleotide triphosphate hydrolases"/>
    <property type="match status" value="1"/>
</dbReference>
<dbReference type="PANTHER" id="PTHR43394">
    <property type="entry name" value="ATP-DEPENDENT PERMEASE MDL1, MITOCHONDRIAL"/>
    <property type="match status" value="1"/>
</dbReference>
<keyword evidence="3" id="KW-0547">Nucleotide-binding</keyword>
<keyword evidence="11" id="KW-1185">Reference proteome</keyword>
<gene>
    <name evidence="10" type="ORF">HMPREF9707_01269</name>
</gene>
<dbReference type="InterPro" id="IPR011527">
    <property type="entry name" value="ABC1_TM_dom"/>
</dbReference>
<dbReference type="RefSeq" id="WP_006701912.1">
    <property type="nucleotide sequence ID" value="NZ_JH932301.1"/>
</dbReference>